<evidence type="ECO:0000313" key="5">
    <source>
        <dbReference type="EMBL" id="RAR48081.1"/>
    </source>
</evidence>
<evidence type="ECO:0000256" key="3">
    <source>
        <dbReference type="SAM" id="SignalP"/>
    </source>
</evidence>
<sequence length="532" mass="55651">MYKLLLLATSVASLCFVPQSRAQAPTLGNVSSFALFSSNGNVNNTGLSHLTGNVGTHNGAISNFGNVDGVLHDTNSTSADAANSLTITCIEIHETTSDFFPGPELGNGQILQAGTYFIGESTLLNNILTLDGEENPEAVFIFQIQSPFSSTEGAQVALINGAQACNVIWLVYGTINLAENTIMKGTLIGYDSSIVLNSGVEIEGRAVSTNGTVTATGVTVRIPLGCGVPQLTGPPAPPLNTVVCYTLFSGNGQITNTGDSILTGDVGTNNGATTGFQTENVTGTIHESPDASTAQCHTDLNAVYSYINSIPIDILLHQPSALGNDLVLTPHAYHMSSTVLTGKLTLNAQGNPDAVFIIKVNGTLTTATDAVIELINGAQAKNLFWRVNSTITLNENTSFKGTLISNNGAITLHPGVEIEGRVMNRSGGITTNNITAAITPGCELLGITATTQDKTAKLYPNPFSSVLTIDLAEVDVATSNLTIYNSLGVLVFATALQQNYSELPVNLPTGIYYYRIATADGTVQTGKLVSKQ</sequence>
<feature type="signal peptide" evidence="3">
    <location>
        <begin position="1"/>
        <end position="22"/>
    </location>
</feature>
<evidence type="ECO:0000256" key="2">
    <source>
        <dbReference type="ARBA" id="ARBA00022729"/>
    </source>
</evidence>
<evidence type="ECO:0000313" key="6">
    <source>
        <dbReference type="Proteomes" id="UP000249518"/>
    </source>
</evidence>
<protein>
    <submittedName>
        <fullName evidence="5">Putative secreted protein (Por secretion system target)</fullName>
    </submittedName>
</protein>
<dbReference type="Pfam" id="PF11999">
    <property type="entry name" value="Ice_binding"/>
    <property type="match status" value="2"/>
</dbReference>
<feature type="chain" id="PRO_5016409764" evidence="3">
    <location>
        <begin position="23"/>
        <end position="532"/>
    </location>
</feature>
<dbReference type="InterPro" id="IPR021884">
    <property type="entry name" value="Ice-bd_prot"/>
</dbReference>
<proteinExistence type="inferred from homology"/>
<keyword evidence="6" id="KW-1185">Reference proteome</keyword>
<evidence type="ECO:0000259" key="4">
    <source>
        <dbReference type="Pfam" id="PF18962"/>
    </source>
</evidence>
<dbReference type="EMBL" id="QLSV01000006">
    <property type="protein sequence ID" value="RAR48081.1"/>
    <property type="molecule type" value="Genomic_DNA"/>
</dbReference>
<organism evidence="5 6">
    <name type="scientific">Flavobacterium lacus</name>
    <dbReference type="NCBI Taxonomy" id="1353778"/>
    <lineage>
        <taxon>Bacteria</taxon>
        <taxon>Pseudomonadati</taxon>
        <taxon>Bacteroidota</taxon>
        <taxon>Flavobacteriia</taxon>
        <taxon>Flavobacteriales</taxon>
        <taxon>Flavobacteriaceae</taxon>
        <taxon>Flavobacterium</taxon>
    </lineage>
</organism>
<dbReference type="AlphaFoldDB" id="A0A328WPE7"/>
<keyword evidence="2 3" id="KW-0732">Signal</keyword>
<reference evidence="5 6" key="1">
    <citation type="submission" date="2018-06" db="EMBL/GenBank/DDBJ databases">
        <title>Genomic Encyclopedia of Type Strains, Phase III (KMG-III): the genomes of soil and plant-associated and newly described type strains.</title>
        <authorList>
            <person name="Whitman W."/>
        </authorList>
    </citation>
    <scope>NUCLEOTIDE SEQUENCE [LARGE SCALE GENOMIC DNA]</scope>
    <source>
        <strain evidence="5 6">CGMCC 1.12504</strain>
    </source>
</reference>
<name>A0A328WPE7_9FLAO</name>
<comment type="caution">
    <text evidence="5">The sequence shown here is derived from an EMBL/GenBank/DDBJ whole genome shotgun (WGS) entry which is preliminary data.</text>
</comment>
<dbReference type="InterPro" id="IPR026444">
    <property type="entry name" value="Secre_tail"/>
</dbReference>
<comment type="similarity">
    <text evidence="1">Belongs to the ice-binding protein family.</text>
</comment>
<accession>A0A328WPE7</accession>
<evidence type="ECO:0000256" key="1">
    <source>
        <dbReference type="ARBA" id="ARBA00005445"/>
    </source>
</evidence>
<dbReference type="RefSeq" id="WP_112085913.1">
    <property type="nucleotide sequence ID" value="NZ_QLSV01000006.1"/>
</dbReference>
<gene>
    <name evidence="5" type="ORF">B0I10_10682</name>
</gene>
<dbReference type="Pfam" id="PF18962">
    <property type="entry name" value="Por_Secre_tail"/>
    <property type="match status" value="1"/>
</dbReference>
<dbReference type="NCBIfam" id="TIGR04183">
    <property type="entry name" value="Por_Secre_tail"/>
    <property type="match status" value="1"/>
</dbReference>
<dbReference type="OrthoDB" id="2082707at2"/>
<dbReference type="Proteomes" id="UP000249518">
    <property type="component" value="Unassembled WGS sequence"/>
</dbReference>
<feature type="domain" description="Secretion system C-terminal sorting" evidence="4">
    <location>
        <begin position="458"/>
        <end position="528"/>
    </location>
</feature>